<evidence type="ECO:0000256" key="12">
    <source>
        <dbReference type="ARBA" id="ARBA00022786"/>
    </source>
</evidence>
<dbReference type="SUPFAM" id="SSF57850">
    <property type="entry name" value="RING/U-box"/>
    <property type="match status" value="1"/>
</dbReference>
<dbReference type="SUPFAM" id="SSF48371">
    <property type="entry name" value="ARM repeat"/>
    <property type="match status" value="1"/>
</dbReference>
<name>A0A177X0F7_BATDL</name>
<comment type="subcellular location">
    <subcellularLocation>
        <location evidence="2">Cytoplasm</location>
        <location evidence="2">Cytosol</location>
    </subcellularLocation>
</comment>
<evidence type="ECO:0000259" key="18">
    <source>
        <dbReference type="PROSITE" id="PS50089"/>
    </source>
</evidence>
<evidence type="ECO:0000256" key="11">
    <source>
        <dbReference type="ARBA" id="ARBA00022771"/>
    </source>
</evidence>
<evidence type="ECO:0000256" key="9">
    <source>
        <dbReference type="ARBA" id="ARBA00022723"/>
    </source>
</evidence>
<keyword evidence="13 16" id="KW-0862">Zinc</keyword>
<dbReference type="InterPro" id="IPR054478">
    <property type="entry name" value="LTN1_UBC"/>
</dbReference>
<feature type="compositionally biased region" description="Polar residues" evidence="17">
    <location>
        <begin position="1"/>
        <end position="11"/>
    </location>
</feature>
<dbReference type="InterPro" id="IPR016024">
    <property type="entry name" value="ARM-type_fold"/>
</dbReference>
<dbReference type="InterPro" id="IPR054476">
    <property type="entry name" value="Ltn1_N"/>
</dbReference>
<dbReference type="GO" id="GO:0005829">
    <property type="term" value="C:cytosol"/>
    <property type="evidence" value="ECO:0007669"/>
    <property type="project" value="UniProtKB-SubCell"/>
</dbReference>
<dbReference type="PANTHER" id="PTHR12389:SF0">
    <property type="entry name" value="E3 UBIQUITIN-PROTEIN LIGASE LISTERIN"/>
    <property type="match status" value="1"/>
</dbReference>
<dbReference type="GO" id="GO:1990112">
    <property type="term" value="C:RQC complex"/>
    <property type="evidence" value="ECO:0007669"/>
    <property type="project" value="UniProtKB-UniRule"/>
</dbReference>
<keyword evidence="8 16" id="KW-0808">Transferase</keyword>
<dbReference type="Pfam" id="PF22958">
    <property type="entry name" value="Ltn1_1st"/>
    <property type="match status" value="1"/>
</dbReference>
<comment type="similarity">
    <text evidence="4 16">Belongs to the LTN1 family.</text>
</comment>
<dbReference type="GO" id="GO:0061630">
    <property type="term" value="F:ubiquitin protein ligase activity"/>
    <property type="evidence" value="ECO:0007669"/>
    <property type="project" value="UniProtKB-UniRule"/>
</dbReference>
<dbReference type="Pfam" id="PF13639">
    <property type="entry name" value="zf-RING_2"/>
    <property type="match status" value="1"/>
</dbReference>
<dbReference type="InterPro" id="IPR001841">
    <property type="entry name" value="Znf_RING"/>
</dbReference>
<dbReference type="FunFam" id="3.30.40.10:FF:000038">
    <property type="entry name" value="E3 ubiquitin-protein ligase listerin"/>
    <property type="match status" value="1"/>
</dbReference>
<dbReference type="InterPro" id="IPR039795">
    <property type="entry name" value="LTN1/Rkr1"/>
</dbReference>
<dbReference type="eggNOG" id="KOG0803">
    <property type="taxonomic scope" value="Eukaryota"/>
</dbReference>
<dbReference type="Pfam" id="PF22999">
    <property type="entry name" value="LTN1_E3_ligase_6th"/>
    <property type="match status" value="1"/>
</dbReference>
<sequence length="1838" mass="206298">MGSDSTTGSNNKQHRVKNNSTPAASSRASSALNSNQSAGFSVRTPEVDGAPRLAFGQQRLANANVVAGNSLYQIDSYSSALHSDLKVILKKLTKRDSTTRIRALDECTAFVGSHSIDDVKPFLHSWPNLYDKLALDADRRVREATARLFLALVKLLNKHLAPILKKIIGPWLIAQTDSSKDVMNLSKDAFETTFPNKLESVLHHCQACLLAYVRFNILEQTPEAMSDSRYTTPEDMVSKHVRVVSGSFYILATLIATLSNDKRSVAEIEYNSLFDHPKLWNCSSHDEPNIRFSCYQFIHACLETSPDIIESRLDLVSTTFLAKAFSEKVPWNHTQLWDTLIKLLQKFPITWKLASSKKPLADKLFVFLKNGAYGGVAPTYPCLVTLVQCIPESILAENAYEFLSHFFDSFWKGLGKVNQSFSATLISSYLDCLASVLTRSKRIPFDNALDLIANAGFQPITHLFFPGRFPETRHKFKPEEVEPIVASFIVKIWTKNGISQSERICFKSKFMDLVVSGFCIDDGATNLDLETESTAMRTPTKADQDHDVFFSRLVSFLVTVNTLSRSEKELDTTAFHALFDTIVHSVTEHTLKYLTKDASSFSYNAFLAKLVSSFSSVLLSDGSASSGQIFKYMNSNAVAMITSNPSSESVLSILATATHLLEFYATSKTESFQEEIQNMWDQFMNAIFTVFDLKLRFKLLHALCIKVGNSGLSKKIETTCKNLDDLVVLTVSEGNPCRSPYAAELVASFLKVSPECSILSDNSIQTVIKTIKKTILTCSLLYLTVADKNAHSVSSQSMYQLLFSIKVLNSVVSPLPILKRQTAQHYFALVSPVVMAILDIGIFHPSTIAKFVWTPQLDADMDESTLINNIIETAKASWEGIMSIVTYTGGQMLRTALKLWMQRWLKSFSDPFHCGSPADFIFEIKTLLGLLSGKELMSVRLWTIEYALQSQSKWIEASLPFSIIDDRLAICDAMYHTVAVTKELTSDDTSMTTEKTAKDSVLYDHDGLCQYAKMILFLIGLIKDNMIESTTDSAWLWIELVRFSIISDDQFRLMGAYQGPKLWSTECAISPNHLTHEIRTLLSNEIKQSQMVLAEQAEEIECLLSSSLHTYDTSMLLVASIHCTFENKTNTLVSPIVRFGYARVFQEMCRLAFSKYLTEPDEYSVWVNILKTLLKSPKYFQCAIALGTALRSSLQSTKFFKKIVKEIMDAICKFDGRAVTDANCRDQVYCLIVSLNVLAVSHAVESQKSDVITVASAEKMLRTIRTWLNTNIPSAQDILKARSASTSLDNSISASHQTHTIPQNSRLDTCIQNHFYAVVTKLQLILIEVGSPGIVMTKFLVDMVHHRLEELAGYALSDEFLTFSDCVLLHSTLLLWHRIRDIASSTDIEWMEMVDIELSISRTCLKLLIAISEKSSQAEKEVDSELSSPMTEIQHLLCELISDLEYGKEYTISVIHPDSIYRMMFAQDTLVQCLAWRMMHQYTIQTVYARSVLIEMGTLKLALQNSETTEDGESHSKVDDEMYGDQLSSLLVAGLLRNVNATLHSHVSFGYLISWIIAFENFENATFQLKLGYMNQLRSLDVVPKLLEYCFYVLGVGVSGVMPFDLTAWDFQSYEIEGFELNSENSLQLLCAHVYWRAIHTVPSLVRIWWLECNNRQLSLGVESFTERYYSPKIVEMELKSAETYDTRDTEALGIRVSMWSCEVTASYTIEDAVLELVIQLPSSYPLRLAQVGSGKGGGRAAGINEARWRAWVLSVSAVMASQNGSIIDALTVFNKNISMHFKGIEDCAICYSVVSAIDRALPNKQCKTCKNQFHGSCLYKWFKSSGQNTCPLCRQPF</sequence>
<evidence type="ECO:0000313" key="20">
    <source>
        <dbReference type="Proteomes" id="UP000077115"/>
    </source>
</evidence>
<evidence type="ECO:0000256" key="14">
    <source>
        <dbReference type="ARBA" id="ARBA00055150"/>
    </source>
</evidence>
<dbReference type="GO" id="GO:0072344">
    <property type="term" value="P:rescue of stalled ribosome"/>
    <property type="evidence" value="ECO:0007669"/>
    <property type="project" value="UniProtKB-UniRule"/>
</dbReference>
<comment type="function">
    <text evidence="14">E3 ubiquitin-protein ligase component of the ribosome quality control complex (RQC), a ribosome-associated complex that mediates ubiquitination and extraction of incompletely synthesized nascent chains for proteasomal degradation. Mediates ubiquitination of proteins derived from mRNAs lacking stop codons (non-stop proteins) and other translation arrest products induced by poly-lysine sequences and tandem rare codons. Ubiquitination leads to CDC48 recruitment for extraction and degradation of the incomplete translation product. May indirectly play a role in chromatin function and transcription.</text>
</comment>
<dbReference type="GO" id="GO:0043023">
    <property type="term" value="F:ribosomal large subunit binding"/>
    <property type="evidence" value="ECO:0007669"/>
    <property type="project" value="TreeGrafter"/>
</dbReference>
<feature type="domain" description="RING-type" evidence="18">
    <location>
        <begin position="1788"/>
        <end position="1835"/>
    </location>
</feature>
<accession>A0A177X0F7</accession>
<organism evidence="19 20">
    <name type="scientific">Batrachochytrium dendrobatidis (strain JEL423)</name>
    <dbReference type="NCBI Taxonomy" id="403673"/>
    <lineage>
        <taxon>Eukaryota</taxon>
        <taxon>Fungi</taxon>
        <taxon>Fungi incertae sedis</taxon>
        <taxon>Chytridiomycota</taxon>
        <taxon>Chytridiomycota incertae sedis</taxon>
        <taxon>Chytridiomycetes</taxon>
        <taxon>Rhizophydiales</taxon>
        <taxon>Rhizophydiales incertae sedis</taxon>
        <taxon>Batrachochytrium</taxon>
    </lineage>
</organism>
<evidence type="ECO:0000256" key="2">
    <source>
        <dbReference type="ARBA" id="ARBA00004514"/>
    </source>
</evidence>
<dbReference type="CDD" id="cd16491">
    <property type="entry name" value="RING-CH-C4HC3_LTN1"/>
    <property type="match status" value="1"/>
</dbReference>
<evidence type="ECO:0000256" key="8">
    <source>
        <dbReference type="ARBA" id="ARBA00022679"/>
    </source>
</evidence>
<evidence type="ECO:0000256" key="15">
    <source>
        <dbReference type="PROSITE-ProRule" id="PRU00175"/>
    </source>
</evidence>
<dbReference type="STRING" id="403673.A0A177X0F7"/>
<keyword evidence="10" id="KW-0677">Repeat</keyword>
<comment type="subunit">
    <text evidence="16">Component of the ribosome quality control complex (RQC).</text>
</comment>
<evidence type="ECO:0000256" key="6">
    <source>
        <dbReference type="ARBA" id="ARBA00017157"/>
    </source>
</evidence>
<dbReference type="OrthoDB" id="6108at2759"/>
<dbReference type="EC" id="2.3.2.27" evidence="5 16"/>
<protein>
    <recommendedName>
        <fullName evidence="6 16">E3 ubiquitin-protein ligase listerin</fullName>
        <ecNumber evidence="5 16">2.3.2.27</ecNumber>
    </recommendedName>
    <alternativeName>
        <fullName evidence="16">RING-type E3 ubiquitin transferase listerin</fullName>
    </alternativeName>
</protein>
<comment type="pathway">
    <text evidence="3 16">Protein modification; protein ubiquitination.</text>
</comment>
<dbReference type="PROSITE" id="PS50089">
    <property type="entry name" value="ZF_RING_2"/>
    <property type="match status" value="1"/>
</dbReference>
<keyword evidence="7" id="KW-0963">Cytoplasm</keyword>
<reference evidence="19 20" key="1">
    <citation type="submission" date="2006-10" db="EMBL/GenBank/DDBJ databases">
        <title>The Genome Sequence of Batrachochytrium dendrobatidis JEL423.</title>
        <authorList>
            <consortium name="The Broad Institute Genome Sequencing Platform"/>
            <person name="Birren B."/>
            <person name="Lander E."/>
            <person name="Galagan J."/>
            <person name="Cuomo C."/>
            <person name="Devon K."/>
            <person name="Jaffe D."/>
            <person name="Butler J."/>
            <person name="Alvarez P."/>
            <person name="Gnerre S."/>
            <person name="Grabherr M."/>
            <person name="Kleber M."/>
            <person name="Mauceli E."/>
            <person name="Brockman W."/>
            <person name="Young S."/>
            <person name="LaButti K."/>
            <person name="Sykes S."/>
            <person name="DeCaprio D."/>
            <person name="Crawford M."/>
            <person name="Koehrsen M."/>
            <person name="Engels R."/>
            <person name="Montgomery P."/>
            <person name="Pearson M."/>
            <person name="Howarth C."/>
            <person name="Larson L."/>
            <person name="White J."/>
            <person name="O'Leary S."/>
            <person name="Kodira C."/>
            <person name="Zeng Q."/>
            <person name="Yandava C."/>
            <person name="Alvarado L."/>
            <person name="Longcore J."/>
            <person name="James T."/>
        </authorList>
    </citation>
    <scope>NUCLEOTIDE SEQUENCE [LARGE SCALE GENOMIC DNA]</scope>
    <source>
        <strain evidence="19 20">JEL423</strain>
    </source>
</reference>
<feature type="compositionally biased region" description="Low complexity" evidence="17">
    <location>
        <begin position="18"/>
        <end position="38"/>
    </location>
</feature>
<evidence type="ECO:0000256" key="3">
    <source>
        <dbReference type="ARBA" id="ARBA00004906"/>
    </source>
</evidence>
<dbReference type="Gene3D" id="1.25.10.10">
    <property type="entry name" value="Leucine-rich Repeat Variant"/>
    <property type="match status" value="1"/>
</dbReference>
<dbReference type="SMART" id="SM01197">
    <property type="entry name" value="FANCL_C"/>
    <property type="match status" value="1"/>
</dbReference>
<dbReference type="PANTHER" id="PTHR12389">
    <property type="entry name" value="ZINC FINGER PROTEIN 294"/>
    <property type="match status" value="1"/>
</dbReference>
<evidence type="ECO:0000256" key="4">
    <source>
        <dbReference type="ARBA" id="ARBA00007997"/>
    </source>
</evidence>
<keyword evidence="11 15" id="KW-0863">Zinc-finger</keyword>
<dbReference type="GO" id="GO:1990116">
    <property type="term" value="P:ribosome-associated ubiquitin-dependent protein catabolic process"/>
    <property type="evidence" value="ECO:0007669"/>
    <property type="project" value="UniProtKB-UniRule"/>
</dbReference>
<comment type="function">
    <text evidence="16">E3 ubiquitin-protein ligase. Component of the ribosome quality control complex (RQC), a ribosome-associated complex that mediates ubiquitination and extraction of incompletely synthesized nascent chains for proteasomal degradation.</text>
</comment>
<evidence type="ECO:0000256" key="10">
    <source>
        <dbReference type="ARBA" id="ARBA00022737"/>
    </source>
</evidence>
<dbReference type="VEuPathDB" id="FungiDB:BDEG_28519"/>
<dbReference type="GO" id="GO:0016567">
    <property type="term" value="P:protein ubiquitination"/>
    <property type="evidence" value="ECO:0007669"/>
    <property type="project" value="UniProtKB-UniPathway"/>
</dbReference>
<dbReference type="InterPro" id="IPR013083">
    <property type="entry name" value="Znf_RING/FYVE/PHD"/>
</dbReference>
<dbReference type="InterPro" id="IPR054477">
    <property type="entry name" value="LTN1_E3_ligase_6th"/>
</dbReference>
<dbReference type="UniPathway" id="UPA00143"/>
<gene>
    <name evidence="19" type="ORF">BDEG_28519</name>
</gene>
<reference evidence="19 20" key="2">
    <citation type="submission" date="2016-05" db="EMBL/GenBank/DDBJ databases">
        <title>Lineage-specific infection strategies underlie the spectrum of fungal disease in amphibians.</title>
        <authorList>
            <person name="Cuomo C.A."/>
            <person name="Farrer R.A."/>
            <person name="James T."/>
            <person name="Longcore J."/>
            <person name="Birren B."/>
        </authorList>
    </citation>
    <scope>NUCLEOTIDE SEQUENCE [LARGE SCALE GENOMIC DNA]</scope>
    <source>
        <strain evidence="19 20">JEL423</strain>
    </source>
</reference>
<evidence type="ECO:0000256" key="1">
    <source>
        <dbReference type="ARBA" id="ARBA00000900"/>
    </source>
</evidence>
<dbReference type="GO" id="GO:0008270">
    <property type="term" value="F:zinc ion binding"/>
    <property type="evidence" value="ECO:0007669"/>
    <property type="project" value="UniProtKB-KW"/>
</dbReference>
<evidence type="ECO:0000256" key="5">
    <source>
        <dbReference type="ARBA" id="ARBA00012483"/>
    </source>
</evidence>
<keyword evidence="9 16" id="KW-0479">Metal-binding</keyword>
<feature type="region of interest" description="Disordered" evidence="17">
    <location>
        <begin position="1"/>
        <end position="43"/>
    </location>
</feature>
<evidence type="ECO:0000313" key="19">
    <source>
        <dbReference type="EMBL" id="OAJ45375.1"/>
    </source>
</evidence>
<proteinExistence type="inferred from homology"/>
<dbReference type="Gene3D" id="3.30.40.10">
    <property type="entry name" value="Zinc/RING finger domain, C3HC4 (zinc finger)"/>
    <property type="match status" value="1"/>
</dbReference>
<dbReference type="Pfam" id="PF23009">
    <property type="entry name" value="UBC_like"/>
    <property type="match status" value="1"/>
</dbReference>
<evidence type="ECO:0000256" key="7">
    <source>
        <dbReference type="ARBA" id="ARBA00022490"/>
    </source>
</evidence>
<dbReference type="InterPro" id="IPR011016">
    <property type="entry name" value="Znf_RING-CH"/>
</dbReference>
<dbReference type="EMBL" id="DS022316">
    <property type="protein sequence ID" value="OAJ45375.1"/>
    <property type="molecule type" value="Genomic_DNA"/>
</dbReference>
<keyword evidence="12 16" id="KW-0833">Ubl conjugation pathway</keyword>
<dbReference type="InterPro" id="IPR011989">
    <property type="entry name" value="ARM-like"/>
</dbReference>
<evidence type="ECO:0000256" key="16">
    <source>
        <dbReference type="RuleBase" id="RU367090"/>
    </source>
</evidence>
<dbReference type="Proteomes" id="UP000077115">
    <property type="component" value="Unassembled WGS sequence"/>
</dbReference>
<dbReference type="SMART" id="SM00744">
    <property type="entry name" value="RINGv"/>
    <property type="match status" value="1"/>
</dbReference>
<comment type="catalytic activity">
    <reaction evidence="1 16">
        <text>S-ubiquitinyl-[E2 ubiquitin-conjugating enzyme]-L-cysteine + [acceptor protein]-L-lysine = [E2 ubiquitin-conjugating enzyme]-L-cysteine + N(6)-ubiquitinyl-[acceptor protein]-L-lysine.</text>
        <dbReference type="EC" id="2.3.2.27"/>
    </reaction>
</comment>
<evidence type="ECO:0000256" key="17">
    <source>
        <dbReference type="SAM" id="MobiDB-lite"/>
    </source>
</evidence>
<dbReference type="InterPro" id="IPR039804">
    <property type="entry name" value="RING-CH-C4HC3_LTN1"/>
</dbReference>
<evidence type="ECO:0000256" key="13">
    <source>
        <dbReference type="ARBA" id="ARBA00022833"/>
    </source>
</evidence>